<gene>
    <name evidence="4" type="ORF">LTR84_005985</name>
</gene>
<sequence length="499" mass="53611">MTLSEKNPVHLGPYRPTVILHGGAGAISRASLPPELYARYHASLLAYLTQTRKLLDSGASALDAATYAVTLFENDPLFNCGRGAVFTDKGTIELEASIMVTSLNPDGPRVGAVKRAAAVSLVKNTRHPILLAKEVLVASDRNEGLGGTNTMHTHLSGRELEEWGWKERGLEKKPESWFWTKKRWEEHRRGLHQDVQGLDAYTFEDLLVSADPLGQISRPGADIDLDVLIIPSQGTVGAVALDSWGNLATATSTGGLTNKKPGRIGDTPTVGSGFWAEAWEEDVSSNVAAGTPAATIAEKPLVEQVCDAFWEHTRAVLEPCLAPLQSQRAYDYHNLDSAPPSYASIVEGSSSTQSYTTTSMTFPQESKQRQRRAVALSGTGNGDSFLRTNAVRTAASISRFSPQNVSLSDAVHLIAGPDGELQRSAGDRWGRTGEGQGGIIGIEVTDNGGDGSSQAYSGIKRGQAVFDFNCGGLFRAYYKDSQDVGGKEIPTVAVFKEEY</sequence>
<keyword evidence="5" id="KW-1185">Reference proteome</keyword>
<name>A0AAV9N3R6_9EURO</name>
<reference evidence="4 5" key="1">
    <citation type="submission" date="2023-08" db="EMBL/GenBank/DDBJ databases">
        <title>Black Yeasts Isolated from many extreme environments.</title>
        <authorList>
            <person name="Coleine C."/>
            <person name="Stajich J.E."/>
            <person name="Selbmann L."/>
        </authorList>
    </citation>
    <scope>NUCLEOTIDE SEQUENCE [LARGE SCALE GENOMIC DNA]</scope>
    <source>
        <strain evidence="4 5">CCFEE 5792</strain>
    </source>
</reference>
<feature type="site" description="Cleavage; by autolysis" evidence="2">
    <location>
        <begin position="234"/>
        <end position="235"/>
    </location>
</feature>
<dbReference type="GO" id="GO:0005737">
    <property type="term" value="C:cytoplasm"/>
    <property type="evidence" value="ECO:0007669"/>
    <property type="project" value="TreeGrafter"/>
</dbReference>
<feature type="active site" description="Nucleophile" evidence="1">
    <location>
        <position position="235"/>
    </location>
</feature>
<evidence type="ECO:0000256" key="2">
    <source>
        <dbReference type="PIRSR" id="PIRSR600246-3"/>
    </source>
</evidence>
<dbReference type="RefSeq" id="XP_064703773.1">
    <property type="nucleotide sequence ID" value="XM_064849549.1"/>
</dbReference>
<dbReference type="EMBL" id="JAVRRD010000022">
    <property type="protein sequence ID" value="KAK5048315.1"/>
    <property type="molecule type" value="Genomic_DNA"/>
</dbReference>
<dbReference type="Pfam" id="PF01112">
    <property type="entry name" value="Asparaginase_2"/>
    <property type="match status" value="1"/>
</dbReference>
<dbReference type="InterPro" id="IPR000246">
    <property type="entry name" value="Peptidase_T2"/>
</dbReference>
<dbReference type="GeneID" id="89974159"/>
<dbReference type="PANTHER" id="PTHR10188:SF43">
    <property type="entry name" value="ASPARAGINASE (EUROFUNG)"/>
    <property type="match status" value="1"/>
</dbReference>
<dbReference type="PANTHER" id="PTHR10188">
    <property type="entry name" value="L-ASPARAGINASE"/>
    <property type="match status" value="1"/>
</dbReference>
<organism evidence="4 5">
    <name type="scientific">Exophiala bonariae</name>
    <dbReference type="NCBI Taxonomy" id="1690606"/>
    <lineage>
        <taxon>Eukaryota</taxon>
        <taxon>Fungi</taxon>
        <taxon>Dikarya</taxon>
        <taxon>Ascomycota</taxon>
        <taxon>Pezizomycotina</taxon>
        <taxon>Eurotiomycetes</taxon>
        <taxon>Chaetothyriomycetidae</taxon>
        <taxon>Chaetothyriales</taxon>
        <taxon>Herpotrichiellaceae</taxon>
        <taxon>Exophiala</taxon>
    </lineage>
</organism>
<evidence type="ECO:0008006" key="6">
    <source>
        <dbReference type="Google" id="ProtNLM"/>
    </source>
</evidence>
<dbReference type="SUPFAM" id="SSF56235">
    <property type="entry name" value="N-terminal nucleophile aminohydrolases (Ntn hydrolases)"/>
    <property type="match status" value="1"/>
</dbReference>
<dbReference type="AlphaFoldDB" id="A0AAV9N3R6"/>
<dbReference type="InterPro" id="IPR029055">
    <property type="entry name" value="Ntn_hydrolases_N"/>
</dbReference>
<dbReference type="Proteomes" id="UP001358417">
    <property type="component" value="Unassembled WGS sequence"/>
</dbReference>
<comment type="caution">
    <text evidence="4">The sequence shown here is derived from an EMBL/GenBank/DDBJ whole genome shotgun (WGS) entry which is preliminary data.</text>
</comment>
<accession>A0AAV9N3R6</accession>
<dbReference type="GO" id="GO:0016787">
    <property type="term" value="F:hydrolase activity"/>
    <property type="evidence" value="ECO:0007669"/>
    <property type="project" value="InterPro"/>
</dbReference>
<proteinExistence type="predicted"/>
<evidence type="ECO:0000256" key="1">
    <source>
        <dbReference type="PIRSR" id="PIRSR600246-1"/>
    </source>
</evidence>
<dbReference type="Gene3D" id="3.60.20.30">
    <property type="entry name" value="(Glycosyl)asparaginase"/>
    <property type="match status" value="1"/>
</dbReference>
<protein>
    <recommendedName>
        <fullName evidence="6">L-asparaginase</fullName>
    </recommendedName>
</protein>
<evidence type="ECO:0000313" key="5">
    <source>
        <dbReference type="Proteomes" id="UP001358417"/>
    </source>
</evidence>
<evidence type="ECO:0000256" key="3">
    <source>
        <dbReference type="SAM" id="MobiDB-lite"/>
    </source>
</evidence>
<feature type="region of interest" description="Disordered" evidence="3">
    <location>
        <begin position="354"/>
        <end position="378"/>
    </location>
</feature>
<dbReference type="CDD" id="cd04701">
    <property type="entry name" value="Asparaginase_2"/>
    <property type="match status" value="1"/>
</dbReference>
<evidence type="ECO:0000313" key="4">
    <source>
        <dbReference type="EMBL" id="KAK5048315.1"/>
    </source>
</evidence>